<dbReference type="GO" id="GO:0003700">
    <property type="term" value="F:DNA-binding transcription factor activity"/>
    <property type="evidence" value="ECO:0007669"/>
    <property type="project" value="InterPro"/>
</dbReference>
<accession>A0A8J3ABF4</accession>
<proteinExistence type="predicted"/>
<comment type="caution">
    <text evidence="2">The sequence shown here is derived from an EMBL/GenBank/DDBJ whole genome shotgun (WGS) entry which is preliminary data.</text>
</comment>
<evidence type="ECO:0000313" key="3">
    <source>
        <dbReference type="Proteomes" id="UP000650511"/>
    </source>
</evidence>
<sequence>MSTSTAATSPTDRPGRIPAERLAAWRAFLEAHARVTEVLARELRDEVDLPLAWYDVLVHLQEADDQRLRMQELAEAVLLSKSGLTRLVDRMESEGLVRRAACPDDRRGTFAELTEHGFATLKATAPTHLRGVDEHFTSLLDEDEARVLAAALQRIAERARDTGSA</sequence>
<dbReference type="EMBL" id="BMHA01000016">
    <property type="protein sequence ID" value="GGI09543.1"/>
    <property type="molecule type" value="Genomic_DNA"/>
</dbReference>
<organism evidence="2 3">
    <name type="scientific">Egicoccus halophilus</name>
    <dbReference type="NCBI Taxonomy" id="1670830"/>
    <lineage>
        <taxon>Bacteria</taxon>
        <taxon>Bacillati</taxon>
        <taxon>Actinomycetota</taxon>
        <taxon>Nitriliruptoria</taxon>
        <taxon>Egicoccales</taxon>
        <taxon>Egicoccaceae</taxon>
        <taxon>Egicoccus</taxon>
    </lineage>
</organism>
<dbReference type="PANTHER" id="PTHR33164:SF99">
    <property type="entry name" value="MARR FAMILY REGULATORY PROTEIN"/>
    <property type="match status" value="1"/>
</dbReference>
<evidence type="ECO:0000259" key="1">
    <source>
        <dbReference type="PROSITE" id="PS50995"/>
    </source>
</evidence>
<reference evidence="2" key="2">
    <citation type="submission" date="2020-09" db="EMBL/GenBank/DDBJ databases">
        <authorList>
            <person name="Sun Q."/>
            <person name="Zhou Y."/>
        </authorList>
    </citation>
    <scope>NUCLEOTIDE SEQUENCE</scope>
    <source>
        <strain evidence="2">CGMCC 1.14988</strain>
    </source>
</reference>
<dbReference type="SMART" id="SM00347">
    <property type="entry name" value="HTH_MARR"/>
    <property type="match status" value="1"/>
</dbReference>
<dbReference type="AlphaFoldDB" id="A0A8J3ABF4"/>
<dbReference type="PROSITE" id="PS50995">
    <property type="entry name" value="HTH_MARR_2"/>
    <property type="match status" value="1"/>
</dbReference>
<dbReference type="PANTHER" id="PTHR33164">
    <property type="entry name" value="TRANSCRIPTIONAL REGULATOR, MARR FAMILY"/>
    <property type="match status" value="1"/>
</dbReference>
<name>A0A8J3ABF4_9ACTN</name>
<dbReference type="InterPro" id="IPR039422">
    <property type="entry name" value="MarR/SlyA-like"/>
</dbReference>
<protein>
    <submittedName>
        <fullName evidence="2">MarR family transcriptional regulator</fullName>
    </submittedName>
</protein>
<dbReference type="PRINTS" id="PR00598">
    <property type="entry name" value="HTHMARR"/>
</dbReference>
<dbReference type="InterPro" id="IPR036390">
    <property type="entry name" value="WH_DNA-bd_sf"/>
</dbReference>
<dbReference type="GO" id="GO:0006950">
    <property type="term" value="P:response to stress"/>
    <property type="evidence" value="ECO:0007669"/>
    <property type="project" value="TreeGrafter"/>
</dbReference>
<dbReference type="RefSeq" id="WP_130649288.1">
    <property type="nucleotide sequence ID" value="NZ_BMHA01000016.1"/>
</dbReference>
<dbReference type="SUPFAM" id="SSF46785">
    <property type="entry name" value="Winged helix' DNA-binding domain"/>
    <property type="match status" value="1"/>
</dbReference>
<reference evidence="2" key="1">
    <citation type="journal article" date="2014" name="Int. J. Syst. Evol. Microbiol.">
        <title>Complete genome sequence of Corynebacterium casei LMG S-19264T (=DSM 44701T), isolated from a smear-ripened cheese.</title>
        <authorList>
            <consortium name="US DOE Joint Genome Institute (JGI-PGF)"/>
            <person name="Walter F."/>
            <person name="Albersmeier A."/>
            <person name="Kalinowski J."/>
            <person name="Ruckert C."/>
        </authorList>
    </citation>
    <scope>NUCLEOTIDE SEQUENCE</scope>
    <source>
        <strain evidence="2">CGMCC 1.14988</strain>
    </source>
</reference>
<feature type="domain" description="HTH marR-type" evidence="1">
    <location>
        <begin position="21"/>
        <end position="157"/>
    </location>
</feature>
<dbReference type="Proteomes" id="UP000650511">
    <property type="component" value="Unassembled WGS sequence"/>
</dbReference>
<dbReference type="Pfam" id="PF12802">
    <property type="entry name" value="MarR_2"/>
    <property type="match status" value="1"/>
</dbReference>
<dbReference type="InterPro" id="IPR036388">
    <property type="entry name" value="WH-like_DNA-bd_sf"/>
</dbReference>
<dbReference type="Gene3D" id="1.10.10.10">
    <property type="entry name" value="Winged helix-like DNA-binding domain superfamily/Winged helix DNA-binding domain"/>
    <property type="match status" value="1"/>
</dbReference>
<evidence type="ECO:0000313" key="2">
    <source>
        <dbReference type="EMBL" id="GGI09543.1"/>
    </source>
</evidence>
<keyword evidence="3" id="KW-1185">Reference proteome</keyword>
<gene>
    <name evidence="2" type="ORF">GCM10011354_34600</name>
</gene>
<dbReference type="InterPro" id="IPR000835">
    <property type="entry name" value="HTH_MarR-typ"/>
</dbReference>
<dbReference type="OrthoDB" id="5432081at2"/>